<dbReference type="PANTHER" id="PTHR42771:SF2">
    <property type="entry name" value="IRON(3+)-HYDROXAMATE IMPORT ATP-BINDING PROTEIN FHUC"/>
    <property type="match status" value="1"/>
</dbReference>
<keyword evidence="6" id="KW-0406">Ion transport</keyword>
<keyword evidence="10" id="KW-1185">Reference proteome</keyword>
<dbReference type="Gene3D" id="3.40.50.300">
    <property type="entry name" value="P-loop containing nucleotide triphosphate hydrolases"/>
    <property type="match status" value="2"/>
</dbReference>
<evidence type="ECO:0000256" key="6">
    <source>
        <dbReference type="ARBA" id="ARBA00023065"/>
    </source>
</evidence>
<reference evidence="9 10" key="1">
    <citation type="submission" date="2021-01" db="EMBL/GenBank/DDBJ databases">
        <title>Genomics of switchgrass bacterial isolates.</title>
        <authorList>
            <person name="Shade A."/>
        </authorList>
    </citation>
    <scope>NUCLEOTIDE SEQUENCE [LARGE SCALE GENOMIC DNA]</scope>
    <source>
        <strain evidence="9 10">PvP111</strain>
    </source>
</reference>
<accession>A0ABS2KQ28</accession>
<gene>
    <name evidence="9" type="ORF">JOE42_000804</name>
</gene>
<dbReference type="EMBL" id="JAFBBK010000001">
    <property type="protein sequence ID" value="MBM7414071.1"/>
    <property type="molecule type" value="Genomic_DNA"/>
</dbReference>
<dbReference type="PANTHER" id="PTHR42771">
    <property type="entry name" value="IRON(3+)-HYDROXAMATE IMPORT ATP-BINDING PROTEIN FHUC"/>
    <property type="match status" value="1"/>
</dbReference>
<sequence length="236" mass="25745">MTLPLSRVEFTPRRGFDPASWYLQVPVVAEIVRTGLDFDSPVTVIVGENGTGKSTLMEALAACWAFGLGAADAMWSPGGGAQDTDLHKHLTCHGARPRPQGGCFLRAETMHGLFESADARRVRDTDVVYNALSHGQSFLRYVADRPVAVGLWLMDEPEAALSFQSCLALISVMKELVEEGSQIVMATHSPVLAAMPGARLLELGEDGLSSTTWEEAQVVRDWSAFFDAPDRFLRHL</sequence>
<name>A0ABS2KQ28_9NOCA</name>
<dbReference type="InterPro" id="IPR003593">
    <property type="entry name" value="AAA+_ATPase"/>
</dbReference>
<keyword evidence="3" id="KW-1003">Cell membrane</keyword>
<evidence type="ECO:0000256" key="1">
    <source>
        <dbReference type="ARBA" id="ARBA00004202"/>
    </source>
</evidence>
<proteinExistence type="predicted"/>
<keyword evidence="7" id="KW-0472">Membrane</keyword>
<dbReference type="SMART" id="SM00382">
    <property type="entry name" value="AAA"/>
    <property type="match status" value="1"/>
</dbReference>
<dbReference type="RefSeq" id="WP_307806153.1">
    <property type="nucleotide sequence ID" value="NZ_JAFBBK010000001.1"/>
</dbReference>
<comment type="subcellular location">
    <subcellularLocation>
        <location evidence="1">Cell membrane</location>
        <topology evidence="1">Peripheral membrane protein</topology>
    </subcellularLocation>
</comment>
<comment type="caution">
    <text evidence="9">The sequence shown here is derived from an EMBL/GenBank/DDBJ whole genome shotgun (WGS) entry which is preliminary data.</text>
</comment>
<evidence type="ECO:0000256" key="5">
    <source>
        <dbReference type="ARBA" id="ARBA00023004"/>
    </source>
</evidence>
<protein>
    <submittedName>
        <fullName evidence="9">ATPase</fullName>
    </submittedName>
</protein>
<feature type="domain" description="AAA+ ATPase" evidence="8">
    <location>
        <begin position="39"/>
        <end position="208"/>
    </location>
</feature>
<evidence type="ECO:0000313" key="10">
    <source>
        <dbReference type="Proteomes" id="UP000703038"/>
    </source>
</evidence>
<evidence type="ECO:0000256" key="2">
    <source>
        <dbReference type="ARBA" id="ARBA00022448"/>
    </source>
</evidence>
<evidence type="ECO:0000256" key="7">
    <source>
        <dbReference type="ARBA" id="ARBA00023136"/>
    </source>
</evidence>
<dbReference type="InterPro" id="IPR038729">
    <property type="entry name" value="Rad50/SbcC_AAA"/>
</dbReference>
<keyword evidence="5" id="KW-0408">Iron</keyword>
<evidence type="ECO:0000313" key="9">
    <source>
        <dbReference type="EMBL" id="MBM7414071.1"/>
    </source>
</evidence>
<keyword evidence="4" id="KW-0410">Iron transport</keyword>
<evidence type="ECO:0000256" key="4">
    <source>
        <dbReference type="ARBA" id="ARBA00022496"/>
    </source>
</evidence>
<evidence type="ECO:0000259" key="8">
    <source>
        <dbReference type="SMART" id="SM00382"/>
    </source>
</evidence>
<dbReference type="Pfam" id="PF13476">
    <property type="entry name" value="AAA_23"/>
    <property type="match status" value="1"/>
</dbReference>
<evidence type="ECO:0000256" key="3">
    <source>
        <dbReference type="ARBA" id="ARBA00022475"/>
    </source>
</evidence>
<organism evidence="9 10">
    <name type="scientific">Rhodococcoides corynebacterioides</name>
    <dbReference type="NCBI Taxonomy" id="53972"/>
    <lineage>
        <taxon>Bacteria</taxon>
        <taxon>Bacillati</taxon>
        <taxon>Actinomycetota</taxon>
        <taxon>Actinomycetes</taxon>
        <taxon>Mycobacteriales</taxon>
        <taxon>Nocardiaceae</taxon>
        <taxon>Rhodococcoides</taxon>
    </lineage>
</organism>
<dbReference type="Proteomes" id="UP000703038">
    <property type="component" value="Unassembled WGS sequence"/>
</dbReference>
<dbReference type="InterPro" id="IPR051535">
    <property type="entry name" value="Siderophore_ABC-ATPase"/>
</dbReference>
<keyword evidence="2" id="KW-0813">Transport</keyword>
<dbReference type="SUPFAM" id="SSF52540">
    <property type="entry name" value="P-loop containing nucleoside triphosphate hydrolases"/>
    <property type="match status" value="1"/>
</dbReference>
<dbReference type="InterPro" id="IPR027417">
    <property type="entry name" value="P-loop_NTPase"/>
</dbReference>
<dbReference type="CDD" id="cd00267">
    <property type="entry name" value="ABC_ATPase"/>
    <property type="match status" value="1"/>
</dbReference>